<dbReference type="RefSeq" id="WP_101194372.1">
    <property type="nucleotide sequence ID" value="NZ_PIYS01000032.1"/>
</dbReference>
<evidence type="ECO:0000256" key="2">
    <source>
        <dbReference type="ARBA" id="ARBA00005419"/>
    </source>
</evidence>
<dbReference type="SUPFAM" id="SSF56300">
    <property type="entry name" value="Metallo-dependent phosphatases"/>
    <property type="match status" value="1"/>
</dbReference>
<comment type="function">
    <text evidence="1 5">Hydrolyzes diadenosine 5',5'''-P1,P4-tetraphosphate to yield ADP.</text>
</comment>
<evidence type="ECO:0000313" key="7">
    <source>
        <dbReference type="EMBL" id="PKF70000.1"/>
    </source>
</evidence>
<evidence type="ECO:0000256" key="4">
    <source>
        <dbReference type="ARBA" id="ARBA00049417"/>
    </source>
</evidence>
<evidence type="ECO:0000256" key="5">
    <source>
        <dbReference type="HAMAP-Rule" id="MF_00199"/>
    </source>
</evidence>
<dbReference type="AlphaFoldDB" id="A0A2I0CLH4"/>
<dbReference type="InterPro" id="IPR004843">
    <property type="entry name" value="Calcineurin-like_PHP"/>
</dbReference>
<comment type="catalytic activity">
    <reaction evidence="4 5">
        <text>P(1),P(4)-bis(5'-adenosyl) tetraphosphate + H2O = 2 ADP + 2 H(+)</text>
        <dbReference type="Rhea" id="RHEA:24252"/>
        <dbReference type="ChEBI" id="CHEBI:15377"/>
        <dbReference type="ChEBI" id="CHEBI:15378"/>
        <dbReference type="ChEBI" id="CHEBI:58141"/>
        <dbReference type="ChEBI" id="CHEBI:456216"/>
        <dbReference type="EC" id="3.6.1.41"/>
    </reaction>
</comment>
<gene>
    <name evidence="5" type="primary">apaH</name>
    <name evidence="7" type="ORF">CW360_15965</name>
</gene>
<comment type="caution">
    <text evidence="7">The sequence shown here is derived from an EMBL/GenBank/DDBJ whole genome shotgun (WGS) entry which is preliminary data.</text>
</comment>
<reference evidence="8" key="1">
    <citation type="submission" date="2017-12" db="EMBL/GenBank/DDBJ databases">
        <authorList>
            <person name="Yu X.-Y."/>
        </authorList>
    </citation>
    <scope>NUCLEOTIDE SEQUENCE [LARGE SCALE GENOMIC DNA]</scope>
    <source>
        <strain evidence="8">ZYSR67-Z</strain>
    </source>
</reference>
<sequence>MNTPPPSARTFAVGDLQGCLKPLQCLLQRVAFDPAVDRLWLVGDLVNRGPQSLETLRFLFAMRHALVCVLGNHDLHLLAVAHNIERLKRGDTLREILTAPDAAELLDWLRQQPLLHFDEARNTALVHAGIPPQWGIRKALRRASEVEQALRDDARLPLFLDGMYGNEPARWHGELKGVARLRVITNYFTRMRFCRADGTLELKSKEGLETAPSGYAPWFKHPGRKARGVRILFGHWAALEGQCDEPNVYALDSGCVWGGQMTLMDVDSGQRWHCDCKPESETPA</sequence>
<name>A0A2I0CLH4_9PSED</name>
<dbReference type="GO" id="GO:0008803">
    <property type="term" value="F:bis(5'-nucleosyl)-tetraphosphatase (symmetrical) activity"/>
    <property type="evidence" value="ECO:0007669"/>
    <property type="project" value="UniProtKB-UniRule"/>
</dbReference>
<evidence type="ECO:0000256" key="3">
    <source>
        <dbReference type="ARBA" id="ARBA00022801"/>
    </source>
</evidence>
<proteinExistence type="inferred from homology"/>
<dbReference type="PANTHER" id="PTHR40942:SF4">
    <property type="entry name" value="CYTOCHROME C5"/>
    <property type="match status" value="1"/>
</dbReference>
<evidence type="ECO:0000313" key="8">
    <source>
        <dbReference type="Proteomes" id="UP000242861"/>
    </source>
</evidence>
<dbReference type="InterPro" id="IPR029052">
    <property type="entry name" value="Metallo-depent_PP-like"/>
</dbReference>
<feature type="domain" description="Calcineurin-like phosphoesterase" evidence="6">
    <location>
        <begin position="9"/>
        <end position="178"/>
    </location>
</feature>
<comment type="similarity">
    <text evidence="2 5">Belongs to the Ap4A hydrolase family.</text>
</comment>
<dbReference type="EC" id="3.6.1.41" evidence="5"/>
<dbReference type="NCBIfam" id="TIGR00668">
    <property type="entry name" value="apaH"/>
    <property type="match status" value="1"/>
</dbReference>
<protein>
    <recommendedName>
        <fullName evidence="5">Bis(5'-nucleosyl)-tetraphosphatase, symmetrical</fullName>
        <ecNumber evidence="5">3.6.1.41</ecNumber>
    </recommendedName>
    <alternativeName>
        <fullName evidence="5">Ap4A hydrolase</fullName>
    </alternativeName>
    <alternativeName>
        <fullName evidence="5">Diadenosine 5',5'''-P1,P4-tetraphosphate pyrophosphohydrolase</fullName>
    </alternativeName>
    <alternativeName>
        <fullName evidence="5">Diadenosine tetraphosphatase</fullName>
    </alternativeName>
</protein>
<dbReference type="Gene3D" id="3.60.21.10">
    <property type="match status" value="1"/>
</dbReference>
<dbReference type="InterPro" id="IPR004617">
    <property type="entry name" value="ApaH"/>
</dbReference>
<dbReference type="PIRSF" id="PIRSF000903">
    <property type="entry name" value="B5n-ttraPtase_sm"/>
    <property type="match status" value="1"/>
</dbReference>
<dbReference type="HAMAP" id="MF_00199">
    <property type="entry name" value="ApaH"/>
    <property type="match status" value="1"/>
</dbReference>
<dbReference type="Pfam" id="PF00149">
    <property type="entry name" value="Metallophos"/>
    <property type="match status" value="1"/>
</dbReference>
<evidence type="ECO:0000256" key="1">
    <source>
        <dbReference type="ARBA" id="ARBA00003413"/>
    </source>
</evidence>
<dbReference type="NCBIfam" id="NF001204">
    <property type="entry name" value="PRK00166.1"/>
    <property type="match status" value="1"/>
</dbReference>
<dbReference type="Proteomes" id="UP000242861">
    <property type="component" value="Unassembled WGS sequence"/>
</dbReference>
<dbReference type="CDD" id="cd07422">
    <property type="entry name" value="MPP_ApaH"/>
    <property type="match status" value="1"/>
</dbReference>
<dbReference type="EMBL" id="PIYS01000032">
    <property type="protein sequence ID" value="PKF70000.1"/>
    <property type="molecule type" value="Genomic_DNA"/>
</dbReference>
<dbReference type="PANTHER" id="PTHR40942">
    <property type="match status" value="1"/>
</dbReference>
<evidence type="ECO:0000259" key="6">
    <source>
        <dbReference type="Pfam" id="PF00149"/>
    </source>
</evidence>
<organism evidence="7 8">
    <name type="scientific">Pseudomonas fluvialis</name>
    <dbReference type="NCBI Taxonomy" id="1793966"/>
    <lineage>
        <taxon>Bacteria</taxon>
        <taxon>Pseudomonadati</taxon>
        <taxon>Pseudomonadota</taxon>
        <taxon>Gammaproteobacteria</taxon>
        <taxon>Pseudomonadales</taxon>
        <taxon>Pseudomonadaceae</taxon>
        <taxon>Pseudomonas</taxon>
    </lineage>
</organism>
<keyword evidence="3 5" id="KW-0378">Hydrolase</keyword>
<accession>A0A2I0CLH4</accession>